<feature type="transmembrane region" description="Helical" evidence="1">
    <location>
        <begin position="71"/>
        <end position="89"/>
    </location>
</feature>
<proteinExistence type="predicted"/>
<feature type="transmembrane region" description="Helical" evidence="1">
    <location>
        <begin position="121"/>
        <end position="140"/>
    </location>
</feature>
<accession>A0A077RTF0</accession>
<feature type="transmembrane region" description="Helical" evidence="1">
    <location>
        <begin position="391"/>
        <end position="410"/>
    </location>
</feature>
<evidence type="ECO:0000256" key="1">
    <source>
        <dbReference type="SAM" id="Phobius"/>
    </source>
</evidence>
<evidence type="ECO:0000313" key="3">
    <source>
        <dbReference type="EnsemblPlants" id="TraesCS3B02G014800.1"/>
    </source>
</evidence>
<dbReference type="HOGENOM" id="CLU_054124_0_0_1"/>
<dbReference type="Gramene" id="TraesPARA_EIv1.0_1046690.2">
    <property type="protein sequence ID" value="TraesPARA_EIv1.0_1046690.2.CDS"/>
    <property type="gene ID" value="TraesPARA_EIv1.0_1046690"/>
</dbReference>
<feature type="transmembrane region" description="Helical" evidence="1">
    <location>
        <begin position="336"/>
        <end position="361"/>
    </location>
</feature>
<evidence type="ECO:0000313" key="4">
    <source>
        <dbReference type="Proteomes" id="UP000019116"/>
    </source>
</evidence>
<organism evidence="2">
    <name type="scientific">Triticum aestivum</name>
    <name type="common">Wheat</name>
    <dbReference type="NCBI Taxonomy" id="4565"/>
    <lineage>
        <taxon>Eukaryota</taxon>
        <taxon>Viridiplantae</taxon>
        <taxon>Streptophyta</taxon>
        <taxon>Embryophyta</taxon>
        <taxon>Tracheophyta</taxon>
        <taxon>Spermatophyta</taxon>
        <taxon>Magnoliopsida</taxon>
        <taxon>Liliopsida</taxon>
        <taxon>Poales</taxon>
        <taxon>Poaceae</taxon>
        <taxon>BOP clade</taxon>
        <taxon>Pooideae</taxon>
        <taxon>Triticodae</taxon>
        <taxon>Triticeae</taxon>
        <taxon>Triticinae</taxon>
        <taxon>Triticum</taxon>
    </lineage>
</organism>
<dbReference type="Gramene" id="TraesROB_scaffold_058684_01G000200.1">
    <property type="protein sequence ID" value="TraesROB_scaffold_058684_01G000200.1"/>
    <property type="gene ID" value="TraesROB_scaffold_058684_01G000200"/>
</dbReference>
<feature type="transmembrane region" description="Helical" evidence="1">
    <location>
        <begin position="312"/>
        <end position="330"/>
    </location>
</feature>
<dbReference type="PaxDb" id="4565-Traes_3B_721A780C8.1"/>
<reference evidence="3" key="3">
    <citation type="submission" date="2018-10" db="UniProtKB">
        <authorList>
            <consortium name="EnsemblPlants"/>
        </authorList>
    </citation>
    <scope>IDENTIFICATION</scope>
</reference>
<feature type="transmembrane region" description="Helical" evidence="1">
    <location>
        <begin position="247"/>
        <end position="266"/>
    </location>
</feature>
<feature type="transmembrane region" description="Helical" evidence="1">
    <location>
        <begin position="214"/>
        <end position="235"/>
    </location>
</feature>
<dbReference type="Gramene" id="TraesCAD_scaffold_014397_01G000200.1">
    <property type="protein sequence ID" value="TraesCAD_scaffold_014397_01G000200.1"/>
    <property type="gene ID" value="TraesCAD_scaffold_014397_01G000200"/>
</dbReference>
<dbReference type="RefSeq" id="XP_044346625.1">
    <property type="nucleotide sequence ID" value="XM_044490690.1"/>
</dbReference>
<dbReference type="Gramene" id="TraesCS3B03G0027700.1">
    <property type="protein sequence ID" value="TraesCS3B03G0027700.1.CDS"/>
    <property type="gene ID" value="TraesCS3B03G0027700"/>
</dbReference>
<dbReference type="Gramene" id="TraesARI3B03G01563490.1">
    <property type="protein sequence ID" value="TraesARI3B03G01563490.1"/>
    <property type="gene ID" value="TraesARI3B03G01563490"/>
</dbReference>
<dbReference type="Gramene" id="TraesCS3B02G014800.1">
    <property type="protein sequence ID" value="TraesCS3B02G014800.1"/>
    <property type="gene ID" value="TraesCS3B02G014800"/>
</dbReference>
<name>A0A077RTF0_WHEAT</name>
<protein>
    <submittedName>
        <fullName evidence="2 3">Uncharacterized protein</fullName>
    </submittedName>
</protein>
<keyword evidence="1" id="KW-0812">Transmembrane</keyword>
<sequence length="420" mass="46676">MEWSQGSQQRKILSDAQTPPVPSGLPLFGKVEKSDVTWSCIIVFRFTLLSSVGNLLVVFHYDGTSKDTSELLTGTMEAVICFYYLSALAPSNVRPNERNFVDTGALVIMSYLLLLDINLSFLWLALLPTMAIVFIGALYIKLNHHTSDSYGKVTPESSNIDEKTIKTPMELRIIDEKTIKTPMELRIIVVVTFGALLVMDQLDDDTAGGFTISQFLLFLSSTVAALTCMVMKLPADRFLGSAPASELLQKTLLLLLLVTVHTLAAELLGEDVVLFCMPEVIPVLLWLSLNLDRPHHSPLTNIYKMKRHMKGLTIALGVVVVVPLFAYLVSSMDVSGLSYCTTIMVACGISGVLTYYIVFMLNYWHWPWQKQQATADSSSKDDVHSSGMLKFWADVLLIAAAVLLLLRYMVDVRLDLQQPL</sequence>
<dbReference type="Gramene" id="TraesSYM3B03G01559840.1">
    <property type="protein sequence ID" value="TraesSYM3B03G01559840.1"/>
    <property type="gene ID" value="TraesSYM3B03G01559840"/>
</dbReference>
<dbReference type="AlphaFoldDB" id="A0A077RTF0"/>
<dbReference type="EMBL" id="HG670306">
    <property type="protein sequence ID" value="CDM80253.1"/>
    <property type="molecule type" value="Genomic_DNA"/>
</dbReference>
<keyword evidence="1" id="KW-0472">Membrane</keyword>
<dbReference type="Gramene" id="TraesJAG3B03G01545680.1">
    <property type="protein sequence ID" value="TraesJAG3B03G01545680.1"/>
    <property type="gene ID" value="TraesJAG3B03G01545680"/>
</dbReference>
<dbReference type="Gramene" id="TraesLAC3B03G01481270.1">
    <property type="protein sequence ID" value="TraesLAC3B03G01481270.1"/>
    <property type="gene ID" value="TraesLAC3B03G01481270"/>
</dbReference>
<dbReference type="Gramene" id="TraesPARA_EIv1.0_1046690.1">
    <property type="protein sequence ID" value="TraesPARA_EIv1.0_1046690.1.CDS"/>
    <property type="gene ID" value="TraesPARA_EIv1.0_1046690"/>
</dbReference>
<gene>
    <name evidence="3" type="primary">LOC123068204</name>
    <name evidence="2" type="ORF">TRAES_3BF053100250CFD_c1</name>
</gene>
<keyword evidence="1" id="KW-1133">Transmembrane helix</keyword>
<dbReference type="Proteomes" id="UP000019116">
    <property type="component" value="Chromosome 3B"/>
</dbReference>
<dbReference type="Gramene" id="TraesPARA_EIv1.0_1046690.3">
    <property type="protein sequence ID" value="TraesPARA_EIv1.0_1046690.3.CDS"/>
    <property type="gene ID" value="TraesPARA_EIv1.0_1046690"/>
</dbReference>
<dbReference type="Gramene" id="TraesNOR3B03G01557450.1">
    <property type="protein sequence ID" value="TraesNOR3B03G01557450.1"/>
    <property type="gene ID" value="TraesNOR3B03G01557450"/>
</dbReference>
<dbReference type="Gramene" id="TraesJUL3B03G01548970.1">
    <property type="protein sequence ID" value="TraesJUL3B03G01548970.1"/>
    <property type="gene ID" value="TraesJUL3B03G01548970"/>
</dbReference>
<evidence type="ECO:0000313" key="2">
    <source>
        <dbReference type="EMBL" id="CDM80253.1"/>
    </source>
</evidence>
<dbReference type="Gramene" id="TraesCLE_scaffold_060657_01G000200.1">
    <property type="protein sequence ID" value="TraesCLE_scaffold_060657_01G000200.1"/>
    <property type="gene ID" value="TraesCLE_scaffold_060657_01G000200"/>
</dbReference>
<reference evidence="3" key="2">
    <citation type="submission" date="2018-08" db="EMBL/GenBank/DDBJ databases">
        <authorList>
            <person name="Rossello M."/>
        </authorList>
    </citation>
    <scope>NUCLEOTIDE SEQUENCE [LARGE SCALE GENOMIC DNA]</scope>
    <source>
        <strain evidence="3">cv. Chinese Spring</strain>
    </source>
</reference>
<reference evidence="2" key="1">
    <citation type="journal article" date="2014" name="Science">
        <title>Structural and functional partitioning of bread wheat chromosome 3B.</title>
        <authorList>
            <person name="Choulet F."/>
            <person name="Alberti A."/>
            <person name="Theil S."/>
            <person name="Glover N."/>
            <person name="Barbe V."/>
            <person name="Daron J."/>
            <person name="Pingault L."/>
            <person name="Sourdille P."/>
            <person name="Couloux A."/>
            <person name="Paux E."/>
            <person name="Leroy P."/>
            <person name="Mangenot S."/>
            <person name="Guilhot N."/>
            <person name="Le Gouis J."/>
            <person name="Balfourier F."/>
            <person name="Alaux M."/>
            <person name="Jamilloux V."/>
            <person name="Poulain J."/>
            <person name="Durand C."/>
            <person name="Bellec A."/>
            <person name="Gaspin C."/>
            <person name="Safar J."/>
            <person name="Dolezel J."/>
            <person name="Rogers J."/>
            <person name="Vandepoele K."/>
            <person name="Aury J.M."/>
            <person name="Mayer K."/>
            <person name="Berges H."/>
            <person name="Quesneville H."/>
            <person name="Wincker P."/>
            <person name="Feuillet C."/>
        </authorList>
    </citation>
    <scope>NUCLEOTIDE SEQUENCE</scope>
</reference>
<feature type="transmembrane region" description="Helical" evidence="1">
    <location>
        <begin position="36"/>
        <end position="59"/>
    </location>
</feature>
<keyword evidence="4" id="KW-1185">Reference proteome</keyword>
<feature type="transmembrane region" description="Helical" evidence="1">
    <location>
        <begin position="185"/>
        <end position="202"/>
    </location>
</feature>
<dbReference type="GeneID" id="123068204"/>
<dbReference type="EnsemblPlants" id="TraesCS3B02G014800.1">
    <property type="protein sequence ID" value="TraesCS3B02G014800.1"/>
    <property type="gene ID" value="TraesCS3B02G014800"/>
</dbReference>